<dbReference type="EMBL" id="JBHSQK010000047">
    <property type="protein sequence ID" value="MFC5950462.1"/>
    <property type="molecule type" value="Genomic_DNA"/>
</dbReference>
<keyword evidence="2" id="KW-0378">Hydrolase</keyword>
<sequence length="250" mass="26266">MHLRTWGAAGPTLVLVHGSILGGRATWRAFRGLADRNRLLVPTRRGYAPGPPLEPGAVEDHERDAADLVELLSGPLVDEPVHLVGHSFGAVVALLAAAAAPSRVGSLTLLEPPPLPPVHERPAVREWVGGLEALQGRADLADGAWLRAFAQLVGAEIEVDEPLPRETARHVGLARSARPVWRAEVDYRAVAAAGMVATVVSGGHAEAFETGCDDVAERLGAERLVVPGAGHNVPWAPGAAEAVEKLSHAR</sequence>
<dbReference type="InterPro" id="IPR029058">
    <property type="entry name" value="AB_hydrolase_fold"/>
</dbReference>
<proteinExistence type="predicted"/>
<protein>
    <submittedName>
        <fullName evidence="2">Alpha/beta fold hydrolase</fullName>
    </submittedName>
</protein>
<gene>
    <name evidence="2" type="ORF">ACFQH9_19515</name>
</gene>
<dbReference type="PANTHER" id="PTHR43689">
    <property type="entry name" value="HYDROLASE"/>
    <property type="match status" value="1"/>
</dbReference>
<organism evidence="2 3">
    <name type="scientific">Pseudonocardia lutea</name>
    <dbReference type="NCBI Taxonomy" id="2172015"/>
    <lineage>
        <taxon>Bacteria</taxon>
        <taxon>Bacillati</taxon>
        <taxon>Actinomycetota</taxon>
        <taxon>Actinomycetes</taxon>
        <taxon>Pseudonocardiales</taxon>
        <taxon>Pseudonocardiaceae</taxon>
        <taxon>Pseudonocardia</taxon>
    </lineage>
</organism>
<accession>A0ABW1IDQ9</accession>
<reference evidence="3" key="1">
    <citation type="journal article" date="2019" name="Int. J. Syst. Evol. Microbiol.">
        <title>The Global Catalogue of Microorganisms (GCM) 10K type strain sequencing project: providing services to taxonomists for standard genome sequencing and annotation.</title>
        <authorList>
            <consortium name="The Broad Institute Genomics Platform"/>
            <consortium name="The Broad Institute Genome Sequencing Center for Infectious Disease"/>
            <person name="Wu L."/>
            <person name="Ma J."/>
        </authorList>
    </citation>
    <scope>NUCLEOTIDE SEQUENCE [LARGE SCALE GENOMIC DNA]</scope>
    <source>
        <strain evidence="3">CGMCC 4.7397</strain>
    </source>
</reference>
<evidence type="ECO:0000313" key="2">
    <source>
        <dbReference type="EMBL" id="MFC5950462.1"/>
    </source>
</evidence>
<dbReference type="Proteomes" id="UP001596119">
    <property type="component" value="Unassembled WGS sequence"/>
</dbReference>
<evidence type="ECO:0000313" key="3">
    <source>
        <dbReference type="Proteomes" id="UP001596119"/>
    </source>
</evidence>
<dbReference type="Gene3D" id="3.40.50.1820">
    <property type="entry name" value="alpha/beta hydrolase"/>
    <property type="match status" value="1"/>
</dbReference>
<name>A0ABW1IDQ9_9PSEU</name>
<dbReference type="RefSeq" id="WP_379567595.1">
    <property type="nucleotide sequence ID" value="NZ_JBHSQK010000047.1"/>
</dbReference>
<dbReference type="GO" id="GO:0016787">
    <property type="term" value="F:hydrolase activity"/>
    <property type="evidence" value="ECO:0007669"/>
    <property type="project" value="UniProtKB-KW"/>
</dbReference>
<dbReference type="SUPFAM" id="SSF53474">
    <property type="entry name" value="alpha/beta-Hydrolases"/>
    <property type="match status" value="1"/>
</dbReference>
<feature type="domain" description="AB hydrolase-1" evidence="1">
    <location>
        <begin position="13"/>
        <end position="237"/>
    </location>
</feature>
<dbReference type="PANTHER" id="PTHR43689:SF8">
    <property type="entry name" value="ALPHA_BETA-HYDROLASES SUPERFAMILY PROTEIN"/>
    <property type="match status" value="1"/>
</dbReference>
<comment type="caution">
    <text evidence="2">The sequence shown here is derived from an EMBL/GenBank/DDBJ whole genome shotgun (WGS) entry which is preliminary data.</text>
</comment>
<keyword evidence="3" id="KW-1185">Reference proteome</keyword>
<evidence type="ECO:0000259" key="1">
    <source>
        <dbReference type="Pfam" id="PF12697"/>
    </source>
</evidence>
<dbReference type="Pfam" id="PF12697">
    <property type="entry name" value="Abhydrolase_6"/>
    <property type="match status" value="1"/>
</dbReference>
<dbReference type="InterPro" id="IPR000073">
    <property type="entry name" value="AB_hydrolase_1"/>
</dbReference>